<evidence type="ECO:0000256" key="1">
    <source>
        <dbReference type="SAM" id="SignalP"/>
    </source>
</evidence>
<reference evidence="2" key="1">
    <citation type="submission" date="2018-02" db="EMBL/GenBank/DDBJ databases">
        <title>Rhizophora mucronata_Transcriptome.</title>
        <authorList>
            <person name="Meera S.P."/>
            <person name="Sreeshan A."/>
            <person name="Augustine A."/>
        </authorList>
    </citation>
    <scope>NUCLEOTIDE SEQUENCE</scope>
    <source>
        <tissue evidence="2">Leaf</tissue>
    </source>
</reference>
<keyword evidence="1" id="KW-0732">Signal</keyword>
<dbReference type="EMBL" id="GGEC01062747">
    <property type="protein sequence ID" value="MBX43231.1"/>
    <property type="molecule type" value="Transcribed_RNA"/>
</dbReference>
<accession>A0A2P2NL42</accession>
<proteinExistence type="predicted"/>
<name>A0A2P2NL42_RHIMU</name>
<feature type="signal peptide" evidence="1">
    <location>
        <begin position="1"/>
        <end position="18"/>
    </location>
</feature>
<protein>
    <submittedName>
        <fullName evidence="2">Uncharacterized protein</fullName>
    </submittedName>
</protein>
<dbReference type="AlphaFoldDB" id="A0A2P2NL42"/>
<sequence>MPYHVVILFLIFQNKCYMLPSAEKTYPYPSKDMFGFCESLINHLFLDLIQQLNL</sequence>
<feature type="chain" id="PRO_5015183967" evidence="1">
    <location>
        <begin position="19"/>
        <end position="54"/>
    </location>
</feature>
<organism evidence="2">
    <name type="scientific">Rhizophora mucronata</name>
    <name type="common">Asiatic mangrove</name>
    <dbReference type="NCBI Taxonomy" id="61149"/>
    <lineage>
        <taxon>Eukaryota</taxon>
        <taxon>Viridiplantae</taxon>
        <taxon>Streptophyta</taxon>
        <taxon>Embryophyta</taxon>
        <taxon>Tracheophyta</taxon>
        <taxon>Spermatophyta</taxon>
        <taxon>Magnoliopsida</taxon>
        <taxon>eudicotyledons</taxon>
        <taxon>Gunneridae</taxon>
        <taxon>Pentapetalae</taxon>
        <taxon>rosids</taxon>
        <taxon>fabids</taxon>
        <taxon>Malpighiales</taxon>
        <taxon>Rhizophoraceae</taxon>
        <taxon>Rhizophora</taxon>
    </lineage>
</organism>
<evidence type="ECO:0000313" key="2">
    <source>
        <dbReference type="EMBL" id="MBX43231.1"/>
    </source>
</evidence>